<proteinExistence type="predicted"/>
<accession>A0ABM9HXX2</accession>
<reference evidence="1 2" key="1">
    <citation type="submission" date="2023-03" db="EMBL/GenBank/DDBJ databases">
        <authorList>
            <person name="Pearce D."/>
        </authorList>
    </citation>
    <scope>NUCLEOTIDE SEQUENCE [LARGE SCALE GENOMIC DNA]</scope>
    <source>
        <strain evidence="1">Msz</strain>
    </source>
</reference>
<organism evidence="1 2">
    <name type="scientific">Methylocaldum szegediense</name>
    <dbReference type="NCBI Taxonomy" id="73780"/>
    <lineage>
        <taxon>Bacteria</taxon>
        <taxon>Pseudomonadati</taxon>
        <taxon>Pseudomonadota</taxon>
        <taxon>Gammaproteobacteria</taxon>
        <taxon>Methylococcales</taxon>
        <taxon>Methylococcaceae</taxon>
        <taxon>Methylocaldum</taxon>
    </lineage>
</organism>
<sequence>MQPAGGAAIQRQMTVAHAGFDGMNLTAHIPLERRAPLRRLLVFWIGPSNALARDSRRFIPNQPKPVARILCSEIRGVRSTEHPRFRKTPSRLHWLHR</sequence>
<gene>
    <name evidence="1" type="ORF">MSZNOR_0823</name>
</gene>
<keyword evidence="2" id="KW-1185">Reference proteome</keyword>
<dbReference type="EMBL" id="OX458333">
    <property type="protein sequence ID" value="CAI8759950.1"/>
    <property type="molecule type" value="Genomic_DNA"/>
</dbReference>
<evidence type="ECO:0000313" key="2">
    <source>
        <dbReference type="Proteomes" id="UP001162030"/>
    </source>
</evidence>
<dbReference type="Proteomes" id="UP001162030">
    <property type="component" value="Chromosome"/>
</dbReference>
<name>A0ABM9HXX2_9GAMM</name>
<evidence type="ECO:0000313" key="1">
    <source>
        <dbReference type="EMBL" id="CAI8759950.1"/>
    </source>
</evidence>
<protein>
    <submittedName>
        <fullName evidence="1">Uncharacterized protein</fullName>
    </submittedName>
</protein>